<dbReference type="Proteomes" id="UP000274429">
    <property type="component" value="Unassembled WGS sequence"/>
</dbReference>
<keyword evidence="1" id="KW-0472">Membrane</keyword>
<organism evidence="4">
    <name type="scientific">Hydatigena taeniaeformis</name>
    <name type="common">Feline tapeworm</name>
    <name type="synonym">Taenia taeniaeformis</name>
    <dbReference type="NCBI Taxonomy" id="6205"/>
    <lineage>
        <taxon>Eukaryota</taxon>
        <taxon>Metazoa</taxon>
        <taxon>Spiralia</taxon>
        <taxon>Lophotrochozoa</taxon>
        <taxon>Platyhelminthes</taxon>
        <taxon>Cestoda</taxon>
        <taxon>Eucestoda</taxon>
        <taxon>Cyclophyllidea</taxon>
        <taxon>Taeniidae</taxon>
        <taxon>Hydatigera</taxon>
    </lineage>
</organism>
<dbReference type="OrthoDB" id="6241907at2759"/>
<proteinExistence type="predicted"/>
<keyword evidence="1" id="KW-1133">Transmembrane helix</keyword>
<reference evidence="2 3" key="2">
    <citation type="submission" date="2018-11" db="EMBL/GenBank/DDBJ databases">
        <authorList>
            <consortium name="Pathogen Informatics"/>
        </authorList>
    </citation>
    <scope>NUCLEOTIDE SEQUENCE [LARGE SCALE GENOMIC DNA]</scope>
</reference>
<dbReference type="AlphaFoldDB" id="A0A0R3WRG3"/>
<gene>
    <name evidence="2" type="ORF">TTAC_LOCUS3338</name>
</gene>
<keyword evidence="3" id="KW-1185">Reference proteome</keyword>
<dbReference type="WBParaSite" id="TTAC_0000335301-mRNA-1">
    <property type="protein sequence ID" value="TTAC_0000335301-mRNA-1"/>
    <property type="gene ID" value="TTAC_0000335301"/>
</dbReference>
<reference evidence="4" key="1">
    <citation type="submission" date="2017-02" db="UniProtKB">
        <authorList>
            <consortium name="WormBaseParasite"/>
        </authorList>
    </citation>
    <scope>IDENTIFICATION</scope>
</reference>
<evidence type="ECO:0000313" key="3">
    <source>
        <dbReference type="Proteomes" id="UP000274429"/>
    </source>
</evidence>
<feature type="transmembrane region" description="Helical" evidence="1">
    <location>
        <begin position="80"/>
        <end position="100"/>
    </location>
</feature>
<protein>
    <submittedName>
        <fullName evidence="4">Sushi domain-containing protein</fullName>
    </submittedName>
</protein>
<evidence type="ECO:0000256" key="1">
    <source>
        <dbReference type="SAM" id="Phobius"/>
    </source>
</evidence>
<keyword evidence="1" id="KW-0812">Transmembrane</keyword>
<sequence>MEQSQVLKRDPDPSTPVDLKLSLVGLNIVYCSTEGMERMPVVSRYSCFDGFYNGSSTTACTYVLCDGPQPPILTSGEQTAIEIAAFLLICIIIGVCVFTWRSRRSEKTRRMSHYNGILPSHHQEAQMELML</sequence>
<name>A0A0R3WRG3_HYDTA</name>
<evidence type="ECO:0000313" key="4">
    <source>
        <dbReference type="WBParaSite" id="TTAC_0000335301-mRNA-1"/>
    </source>
</evidence>
<dbReference type="EMBL" id="UYWX01002270">
    <property type="protein sequence ID" value="VDM22416.1"/>
    <property type="molecule type" value="Genomic_DNA"/>
</dbReference>
<evidence type="ECO:0000313" key="2">
    <source>
        <dbReference type="EMBL" id="VDM22416.1"/>
    </source>
</evidence>
<accession>A0A0R3WRG3</accession>